<comment type="catalytic activity">
    <reaction evidence="6 9 10">
        <text>4-methyl-5-(2-phosphooxyethyl)-thiazole + 4-amino-2-methyl-5-(diphosphooxymethyl)pyrimidine + H(+) = thiamine phosphate + diphosphate</text>
        <dbReference type="Rhea" id="RHEA:22328"/>
        <dbReference type="ChEBI" id="CHEBI:15378"/>
        <dbReference type="ChEBI" id="CHEBI:33019"/>
        <dbReference type="ChEBI" id="CHEBI:37575"/>
        <dbReference type="ChEBI" id="CHEBI:57841"/>
        <dbReference type="ChEBI" id="CHEBI:58296"/>
        <dbReference type="EC" id="2.5.1.3"/>
    </reaction>
</comment>
<dbReference type="CDD" id="cd00564">
    <property type="entry name" value="TMP_TenI"/>
    <property type="match status" value="1"/>
</dbReference>
<dbReference type="RefSeq" id="WP_092010847.1">
    <property type="nucleotide sequence ID" value="NZ_FOXH01000001.1"/>
</dbReference>
<dbReference type="AlphaFoldDB" id="A0A1I5MBM4"/>
<dbReference type="STRING" id="1079859.SAMN04515674_101227"/>
<evidence type="ECO:0000256" key="5">
    <source>
        <dbReference type="ARBA" id="ARBA00022977"/>
    </source>
</evidence>
<evidence type="ECO:0000256" key="3">
    <source>
        <dbReference type="ARBA" id="ARBA00022723"/>
    </source>
</evidence>
<feature type="binding site" evidence="9">
    <location>
        <position position="167"/>
    </location>
    <ligand>
        <name>2-[(2R,5Z)-2-carboxy-4-methylthiazol-5(2H)-ylidene]ethyl phosphate</name>
        <dbReference type="ChEBI" id="CHEBI:62899"/>
    </ligand>
</feature>
<feature type="binding site" evidence="9">
    <location>
        <position position="66"/>
    </location>
    <ligand>
        <name>4-amino-2-methyl-5-(diphosphooxymethyl)pyrimidine</name>
        <dbReference type="ChEBI" id="CHEBI:57841"/>
    </ligand>
</feature>
<feature type="binding site" evidence="9">
    <location>
        <begin position="34"/>
        <end position="38"/>
    </location>
    <ligand>
        <name>4-amino-2-methyl-5-(diphosphooxymethyl)pyrimidine</name>
        <dbReference type="ChEBI" id="CHEBI:57841"/>
    </ligand>
</feature>
<evidence type="ECO:0000256" key="6">
    <source>
        <dbReference type="ARBA" id="ARBA00047334"/>
    </source>
</evidence>
<dbReference type="GO" id="GO:0000287">
    <property type="term" value="F:magnesium ion binding"/>
    <property type="evidence" value="ECO:0007669"/>
    <property type="project" value="UniProtKB-UniRule"/>
</dbReference>
<comment type="caution">
    <text evidence="9">Lacks conserved residue(s) required for the propagation of feature annotation.</text>
</comment>
<evidence type="ECO:0000256" key="8">
    <source>
        <dbReference type="ARBA" id="ARBA00047883"/>
    </source>
</evidence>
<feature type="binding site" evidence="9">
    <location>
        <position position="105"/>
    </location>
    <ligand>
        <name>4-amino-2-methyl-5-(diphosphooxymethyl)pyrimidine</name>
        <dbReference type="ChEBI" id="CHEBI:57841"/>
    </ligand>
</feature>
<keyword evidence="4 9" id="KW-0460">Magnesium</keyword>
<dbReference type="NCBIfam" id="TIGR00693">
    <property type="entry name" value="thiE"/>
    <property type="match status" value="1"/>
</dbReference>
<evidence type="ECO:0000313" key="13">
    <source>
        <dbReference type="EMBL" id="SFP06910.1"/>
    </source>
</evidence>
<name>A0A1I5MBM4_9BACT</name>
<comment type="function">
    <text evidence="9">Condenses 4-methyl-5-(beta-hydroxyethyl)thiazole monophosphate (THZ-P) and 2-methyl-4-amino-5-hydroxymethyl pyrimidine pyrophosphate (HMP-PP) to form thiamine monophosphate (TMP).</text>
</comment>
<protein>
    <recommendedName>
        <fullName evidence="9">Thiamine-phosphate synthase</fullName>
        <shortName evidence="9">TP synthase</shortName>
        <shortName evidence="9">TPS</shortName>
        <ecNumber evidence="9">2.5.1.3</ecNumber>
    </recommendedName>
    <alternativeName>
        <fullName evidence="9">Thiamine-phosphate pyrophosphorylase</fullName>
        <shortName evidence="9">TMP pyrophosphorylase</shortName>
        <shortName evidence="9">TMP-PPase</shortName>
    </alternativeName>
</protein>
<feature type="binding site" evidence="9">
    <location>
        <position position="67"/>
    </location>
    <ligand>
        <name>Mg(2+)</name>
        <dbReference type="ChEBI" id="CHEBI:18420"/>
    </ligand>
</feature>
<dbReference type="EMBL" id="FOXH01000001">
    <property type="protein sequence ID" value="SFP06910.1"/>
    <property type="molecule type" value="Genomic_DNA"/>
</dbReference>
<dbReference type="PANTHER" id="PTHR20857:SF15">
    <property type="entry name" value="THIAMINE-PHOSPHATE SYNTHASE"/>
    <property type="match status" value="1"/>
</dbReference>
<feature type="binding site" evidence="9">
    <location>
        <position position="134"/>
    </location>
    <ligand>
        <name>4-amino-2-methyl-5-(diphosphooxymethyl)pyrimidine</name>
        <dbReference type="ChEBI" id="CHEBI:57841"/>
    </ligand>
</feature>
<evidence type="ECO:0000256" key="4">
    <source>
        <dbReference type="ARBA" id="ARBA00022842"/>
    </source>
</evidence>
<accession>A0A1I5MBM4</accession>
<evidence type="ECO:0000256" key="7">
    <source>
        <dbReference type="ARBA" id="ARBA00047851"/>
    </source>
</evidence>
<keyword evidence="3 9" id="KW-0479">Metal-binding</keyword>
<comment type="pathway">
    <text evidence="1 9 11">Cofactor biosynthesis; thiamine diphosphate biosynthesis; thiamine phosphate from 4-amino-2-methyl-5-diphosphomethylpyrimidine and 4-methyl-5-(2-phosphoethyl)-thiazole: step 1/1.</text>
</comment>
<evidence type="ECO:0000313" key="14">
    <source>
        <dbReference type="Proteomes" id="UP000199306"/>
    </source>
</evidence>
<dbReference type="Pfam" id="PF02581">
    <property type="entry name" value="TMP-TENI"/>
    <property type="match status" value="1"/>
</dbReference>
<evidence type="ECO:0000256" key="10">
    <source>
        <dbReference type="RuleBase" id="RU003826"/>
    </source>
</evidence>
<dbReference type="InterPro" id="IPR022998">
    <property type="entry name" value="ThiamineP_synth_TenI"/>
</dbReference>
<proteinExistence type="inferred from homology"/>
<keyword evidence="2 9" id="KW-0808">Transferase</keyword>
<dbReference type="InterPro" id="IPR013785">
    <property type="entry name" value="Aldolase_TIM"/>
</dbReference>
<keyword evidence="5 9" id="KW-0784">Thiamine biosynthesis</keyword>
<evidence type="ECO:0000256" key="11">
    <source>
        <dbReference type="RuleBase" id="RU004253"/>
    </source>
</evidence>
<reference evidence="13 14" key="1">
    <citation type="submission" date="2016-10" db="EMBL/GenBank/DDBJ databases">
        <authorList>
            <person name="de Groot N.N."/>
        </authorList>
    </citation>
    <scope>NUCLEOTIDE SEQUENCE [LARGE SCALE GENOMIC DNA]</scope>
    <source>
        <strain evidence="14">E92,LMG 26720,CCM 7988</strain>
    </source>
</reference>
<dbReference type="PANTHER" id="PTHR20857">
    <property type="entry name" value="THIAMINE-PHOSPHATE PYROPHOSPHORYLASE"/>
    <property type="match status" value="1"/>
</dbReference>
<dbReference type="GO" id="GO:0005737">
    <property type="term" value="C:cytoplasm"/>
    <property type="evidence" value="ECO:0007669"/>
    <property type="project" value="TreeGrafter"/>
</dbReference>
<comment type="cofactor">
    <cofactor evidence="9">
        <name>Mg(2+)</name>
        <dbReference type="ChEBI" id="CHEBI:18420"/>
    </cofactor>
    <text evidence="9">Binds 1 Mg(2+) ion per subunit.</text>
</comment>
<feature type="domain" description="Thiamine phosphate synthase/TenI" evidence="12">
    <location>
        <begin position="16"/>
        <end position="190"/>
    </location>
</feature>
<evidence type="ECO:0000256" key="1">
    <source>
        <dbReference type="ARBA" id="ARBA00005165"/>
    </source>
</evidence>
<organism evidence="13 14">
    <name type="scientific">Pseudarcicella hirudinis</name>
    <dbReference type="NCBI Taxonomy" id="1079859"/>
    <lineage>
        <taxon>Bacteria</taxon>
        <taxon>Pseudomonadati</taxon>
        <taxon>Bacteroidota</taxon>
        <taxon>Cytophagia</taxon>
        <taxon>Cytophagales</taxon>
        <taxon>Flectobacillaceae</taxon>
        <taxon>Pseudarcicella</taxon>
    </lineage>
</organism>
<evidence type="ECO:0000256" key="2">
    <source>
        <dbReference type="ARBA" id="ARBA00022679"/>
    </source>
</evidence>
<dbReference type="Proteomes" id="UP000199306">
    <property type="component" value="Unassembled WGS sequence"/>
</dbReference>
<keyword evidence="14" id="KW-1185">Reference proteome</keyword>
<evidence type="ECO:0000259" key="12">
    <source>
        <dbReference type="Pfam" id="PF02581"/>
    </source>
</evidence>
<dbReference type="NCBIfam" id="NF000736">
    <property type="entry name" value="PRK00043.2-3"/>
    <property type="match status" value="1"/>
</dbReference>
<dbReference type="UniPathway" id="UPA00060">
    <property type="reaction ID" value="UER00141"/>
</dbReference>
<dbReference type="OrthoDB" id="9812206at2"/>
<comment type="catalytic activity">
    <reaction evidence="7 9 10">
        <text>2-(2-carboxy-4-methylthiazol-5-yl)ethyl phosphate + 4-amino-2-methyl-5-(diphosphooxymethyl)pyrimidine + 2 H(+) = thiamine phosphate + CO2 + diphosphate</text>
        <dbReference type="Rhea" id="RHEA:47848"/>
        <dbReference type="ChEBI" id="CHEBI:15378"/>
        <dbReference type="ChEBI" id="CHEBI:16526"/>
        <dbReference type="ChEBI" id="CHEBI:33019"/>
        <dbReference type="ChEBI" id="CHEBI:37575"/>
        <dbReference type="ChEBI" id="CHEBI:57841"/>
        <dbReference type="ChEBI" id="CHEBI:62890"/>
        <dbReference type="EC" id="2.5.1.3"/>
    </reaction>
</comment>
<comment type="similarity">
    <text evidence="9 10">Belongs to the thiamine-phosphate synthase family.</text>
</comment>
<feature type="binding site" evidence="9">
    <location>
        <begin position="131"/>
        <end position="133"/>
    </location>
    <ligand>
        <name>2-[(2R,5Z)-2-carboxy-4-methylthiazol-5(2H)-ylidene]ethyl phosphate</name>
        <dbReference type="ChEBI" id="CHEBI:62899"/>
    </ligand>
</feature>
<feature type="binding site" evidence="9">
    <location>
        <position position="86"/>
    </location>
    <ligand>
        <name>Mg(2+)</name>
        <dbReference type="ChEBI" id="CHEBI:18420"/>
    </ligand>
</feature>
<dbReference type="HAMAP" id="MF_00097">
    <property type="entry name" value="TMP_synthase"/>
    <property type="match status" value="1"/>
</dbReference>
<dbReference type="InterPro" id="IPR034291">
    <property type="entry name" value="TMP_synthase"/>
</dbReference>
<comment type="catalytic activity">
    <reaction evidence="8 9 10">
        <text>2-[(2R,5Z)-2-carboxy-4-methylthiazol-5(2H)-ylidene]ethyl phosphate + 4-amino-2-methyl-5-(diphosphooxymethyl)pyrimidine + 2 H(+) = thiamine phosphate + CO2 + diphosphate</text>
        <dbReference type="Rhea" id="RHEA:47844"/>
        <dbReference type="ChEBI" id="CHEBI:15378"/>
        <dbReference type="ChEBI" id="CHEBI:16526"/>
        <dbReference type="ChEBI" id="CHEBI:33019"/>
        <dbReference type="ChEBI" id="CHEBI:37575"/>
        <dbReference type="ChEBI" id="CHEBI:57841"/>
        <dbReference type="ChEBI" id="CHEBI:62899"/>
        <dbReference type="EC" id="2.5.1.3"/>
    </reaction>
</comment>
<gene>
    <name evidence="9" type="primary">thiE</name>
    <name evidence="13" type="ORF">SAMN04515674_101227</name>
</gene>
<dbReference type="GO" id="GO:0009229">
    <property type="term" value="P:thiamine diphosphate biosynthetic process"/>
    <property type="evidence" value="ECO:0007669"/>
    <property type="project" value="UniProtKB-UniRule"/>
</dbReference>
<dbReference type="GO" id="GO:0009228">
    <property type="term" value="P:thiamine biosynthetic process"/>
    <property type="evidence" value="ECO:0007669"/>
    <property type="project" value="UniProtKB-KW"/>
</dbReference>
<dbReference type="Gene3D" id="3.20.20.70">
    <property type="entry name" value="Aldolase class I"/>
    <property type="match status" value="1"/>
</dbReference>
<dbReference type="InterPro" id="IPR036206">
    <property type="entry name" value="ThiamineP_synth_sf"/>
</dbReference>
<dbReference type="EC" id="2.5.1.3" evidence="9"/>
<dbReference type="GO" id="GO:0004789">
    <property type="term" value="F:thiamine-phosphate diphosphorylase activity"/>
    <property type="evidence" value="ECO:0007669"/>
    <property type="project" value="UniProtKB-UniRule"/>
</dbReference>
<evidence type="ECO:0000256" key="9">
    <source>
        <dbReference type="HAMAP-Rule" id="MF_00097"/>
    </source>
</evidence>
<dbReference type="SUPFAM" id="SSF51391">
    <property type="entry name" value="Thiamin phosphate synthase"/>
    <property type="match status" value="1"/>
</dbReference>
<sequence length="212" mass="23311">MEIARLHYITQDLPDISHWEQAGRACRGGADWVQLRVKNKSYEDWKAIALKTQEVCKQFQTRLILNDNAALAKEIEADGVHLGKTDLSPVEARKLLGDTFIIGGTANTLDDIRTLHEAKVNYIGCGPYRFTKTKENLSPIIGLEGYRILMKQCQAEGLKLPVVGIGGVLLADVPLLLQAGLYGVAVSSVINLAENPSWVTSGFLEELSLVRP</sequence>